<keyword evidence="4" id="KW-1185">Reference proteome</keyword>
<evidence type="ECO:0000313" key="3">
    <source>
        <dbReference type="EMBL" id="ETO12952.1"/>
    </source>
</evidence>
<feature type="compositionally biased region" description="Acidic residues" evidence="1">
    <location>
        <begin position="382"/>
        <end position="394"/>
    </location>
</feature>
<evidence type="ECO:0000313" key="4">
    <source>
        <dbReference type="Proteomes" id="UP000023152"/>
    </source>
</evidence>
<dbReference type="Proteomes" id="UP000023152">
    <property type="component" value="Unassembled WGS sequence"/>
</dbReference>
<keyword evidence="2" id="KW-0472">Membrane</keyword>
<feature type="region of interest" description="Disordered" evidence="1">
    <location>
        <begin position="206"/>
        <end position="339"/>
    </location>
</feature>
<name>X6MHQ9_RETFI</name>
<accession>X6MHQ9</accession>
<feature type="compositionally biased region" description="Polar residues" evidence="1">
    <location>
        <begin position="741"/>
        <end position="754"/>
    </location>
</feature>
<feature type="compositionally biased region" description="Acidic residues" evidence="1">
    <location>
        <begin position="292"/>
        <end position="331"/>
    </location>
</feature>
<dbReference type="AlphaFoldDB" id="X6MHQ9"/>
<evidence type="ECO:0000256" key="2">
    <source>
        <dbReference type="SAM" id="Phobius"/>
    </source>
</evidence>
<feature type="compositionally biased region" description="Polar residues" evidence="1">
    <location>
        <begin position="226"/>
        <end position="235"/>
    </location>
</feature>
<feature type="transmembrane region" description="Helical" evidence="2">
    <location>
        <begin position="886"/>
        <end position="911"/>
    </location>
</feature>
<sequence>MTQKKRKNQPTKFIDVLKYMYTKNRNRPKHLPDLVYVTDLNTPYLPLGQDSSGQQKKVLWHGMLTQKMMNILKGGSDGEGKVQLMYHCIRGLCHEKIVKVSFDVYCESLQRQANDSNRMIIVSNGLATTTNLIVTKPNSNASAMIPGHDSMKTQALVNNAMTQKPINGIKKEDSLFNKHDDEDDKDYAHLKSFQFPKASNALSINANTKQDPKKQVQAQYLHPDSSRNVKASSNAKMAHKSLTFTASVATKAKNRDEDEQEEDEQEEEEDEDMRTPENDDQNLTDNTPNQATEDDEEEEGHNDDDDDDDDNDDVDDEKEEEEMAESSEEYDPFLGDTSMPHKTYDILLFVTSKDFDNEEQDESEIEMKNKLRSILSPASDINEPDDDKEEDEENTPIQKATKKQKQKQIQKSKPKPKQTAKQKQVQKQMTKWSKNDEDEEFSPINQKNKGPLKKTGSNPSTFNQSKSQLRITISSINSEEKTDKNSKERKKIQNMDTPDDDIDDDDDISNTQKKSNSDGGELLTQEMTELERTINLLWEQMQMFNADNESQWETQQREWKAKVENRYELLQKECEQWKRSSFLIVDAVVQDIDNTLQLFDTQVQHLLSHLSHTLLQAHTKAEEGRYIDAIDTIQQVYSKMLDETMIPKAEFRLELPQISTLSRLKFETGPSAKQSQPQSQAQSQAQAQAQSQTQTQTQIQAKPAFSNRGSNHESRDKKSTLIHGDRPRYNMPPKVGDPNIDFQTQSQTSSITNVSPKKSLSLNIKGMNIAVPVPNFMSTDTNMETQNQNQNQNQIQILSTANSNNDNDTMAIASIVKNQIDKDASAVAANEEYLPAAVSATSSASASSSLLRKSNLKLPREITRMEWDKKLTKQFSPTTIAFSEDGIAFIGGAAVVVADATVLTPFFFLFLI</sequence>
<feature type="compositionally biased region" description="Basic residues" evidence="1">
    <location>
        <begin position="400"/>
        <end position="420"/>
    </location>
</feature>
<keyword evidence="2" id="KW-1133">Transmembrane helix</keyword>
<evidence type="ECO:0000256" key="1">
    <source>
        <dbReference type="SAM" id="MobiDB-lite"/>
    </source>
</evidence>
<reference evidence="3 4" key="1">
    <citation type="journal article" date="2013" name="Curr. Biol.">
        <title>The Genome of the Foraminiferan Reticulomyxa filosa.</title>
        <authorList>
            <person name="Glockner G."/>
            <person name="Hulsmann N."/>
            <person name="Schleicher M."/>
            <person name="Noegel A.A."/>
            <person name="Eichinger L."/>
            <person name="Gallinger C."/>
            <person name="Pawlowski J."/>
            <person name="Sierra R."/>
            <person name="Euteneuer U."/>
            <person name="Pillet L."/>
            <person name="Moustafa A."/>
            <person name="Platzer M."/>
            <person name="Groth M."/>
            <person name="Szafranski K."/>
            <person name="Schliwa M."/>
        </authorList>
    </citation>
    <scope>NUCLEOTIDE SEQUENCE [LARGE SCALE GENOMIC DNA]</scope>
</reference>
<dbReference type="EMBL" id="ASPP01020942">
    <property type="protein sequence ID" value="ETO12952.1"/>
    <property type="molecule type" value="Genomic_DNA"/>
</dbReference>
<proteinExistence type="predicted"/>
<feature type="compositionally biased region" description="Low complexity" evidence="1">
    <location>
        <begin position="670"/>
        <end position="704"/>
    </location>
</feature>
<organism evidence="3 4">
    <name type="scientific">Reticulomyxa filosa</name>
    <dbReference type="NCBI Taxonomy" id="46433"/>
    <lineage>
        <taxon>Eukaryota</taxon>
        <taxon>Sar</taxon>
        <taxon>Rhizaria</taxon>
        <taxon>Retaria</taxon>
        <taxon>Foraminifera</taxon>
        <taxon>Monothalamids</taxon>
        <taxon>Reticulomyxidae</taxon>
        <taxon>Reticulomyxa</taxon>
    </lineage>
</organism>
<feature type="compositionally biased region" description="Polar residues" evidence="1">
    <location>
        <begin position="455"/>
        <end position="477"/>
    </location>
</feature>
<protein>
    <submittedName>
        <fullName evidence="3">Uncharacterized protein</fullName>
    </submittedName>
</protein>
<keyword evidence="2" id="KW-0812">Transmembrane</keyword>
<comment type="caution">
    <text evidence="3">The sequence shown here is derived from an EMBL/GenBank/DDBJ whole genome shotgun (WGS) entry which is preliminary data.</text>
</comment>
<feature type="compositionally biased region" description="Polar residues" evidence="1">
    <location>
        <begin position="509"/>
        <end position="518"/>
    </location>
</feature>
<feature type="compositionally biased region" description="Low complexity" evidence="1">
    <location>
        <begin position="421"/>
        <end position="431"/>
    </location>
</feature>
<feature type="compositionally biased region" description="Acidic residues" evidence="1">
    <location>
        <begin position="497"/>
        <end position="508"/>
    </location>
</feature>
<feature type="region of interest" description="Disordered" evidence="1">
    <location>
        <begin position="667"/>
        <end position="754"/>
    </location>
</feature>
<feature type="compositionally biased region" description="Acidic residues" evidence="1">
    <location>
        <begin position="257"/>
        <end position="282"/>
    </location>
</feature>
<feature type="compositionally biased region" description="Basic and acidic residues" evidence="1">
    <location>
        <begin position="710"/>
        <end position="728"/>
    </location>
</feature>
<feature type="region of interest" description="Disordered" evidence="1">
    <location>
        <begin position="357"/>
        <end position="523"/>
    </location>
</feature>
<gene>
    <name evidence="3" type="ORF">RFI_24425</name>
</gene>